<dbReference type="InterPro" id="IPR008638">
    <property type="entry name" value="FhaB/CdiA-like_TPS"/>
</dbReference>
<sequence>MILLLESLYSEVILLGLFEIRDLSKDVVEDMSKYVFGISKSSYLYCLLIIFSSSFSFFASSFSFFDRLASAQQVVPDNTLDSERAIIEQTSINGLPSDQISGGAIRGKNLFHSFENFSVSSGRGVYFVNPAGVDIILGRVTGNQLSEIQGRLGVLGNADLFLINPSGIFFGPNASLDLNGSFIGSTARGFSFPGDLTFDARSSSPQEILSVNAPIGLFFDQEASPITHQADENGFGLEVSSNQTVALLGGNIDIQGGGFTASSGRVEIGSVSGNSIVSLQGIERGWSLGYDDVQEFHDITLSQALESIGDFGTGPVFLPSFIQEMGNGSNVQLQGRKISLTGGSQIQAAGGNINVFASESVNVIGVGPFSRSGFIGQTNPDLDAANLTIDTKRLVVNGGGIISTGPNIFVTNSGEVVPTGGGGTLTVNASDLVLLEGEGVNFSGSQRSGLLSSAVGSAQAGDLEVSTNKLIVRAGAQVSASTSGEGSGATIFITANSIELDGSTSNGQSPSGIFTQTQGLGDAGSIELNTGALLVKDGAEVSVSSQGSAPAGNLMVTAQSVFLNNSGRLSAESDNGGGGNIILSDVDFLFLNNESQISTTAGGNSTGGSITIDANVIAALPGGNNDITANASEGPGGLITINTQGIFGFQELTLEELQALLPGDPEPTPDKLLSNDITAISQSGDPNLSGQVIFNTPETDPSDRTTELTERIDIPPKLAQRCRPGQALGNGQFANVGNGGLPPTPTSLRSYPAVWHDIRPPAALQQASTDVKIPSAIPAPKTRPIIEANGWLATSKGLMLVAPKQASSTTTLTASGSC</sequence>
<dbReference type="InterPro" id="IPR011050">
    <property type="entry name" value="Pectin_lyase_fold/virulence"/>
</dbReference>
<name>A0A2W1JPQ9_9CYAN</name>
<evidence type="ECO:0000259" key="2">
    <source>
        <dbReference type="SMART" id="SM00912"/>
    </source>
</evidence>
<reference evidence="3 4" key="1">
    <citation type="journal article" date="2018" name="Sci. Rep.">
        <title>A novel species of the marine cyanobacterium Acaryochloris with a unique pigment content and lifestyle.</title>
        <authorList>
            <person name="Partensky F."/>
            <person name="Six C."/>
            <person name="Ratin M."/>
            <person name="Garczarek L."/>
            <person name="Vaulot D."/>
            <person name="Probert I."/>
            <person name="Calteau A."/>
            <person name="Gourvil P."/>
            <person name="Marie D."/>
            <person name="Grebert T."/>
            <person name="Bouchier C."/>
            <person name="Le Panse S."/>
            <person name="Gachenot M."/>
            <person name="Rodriguez F."/>
            <person name="Garrido J.L."/>
        </authorList>
    </citation>
    <scope>NUCLEOTIDE SEQUENCE [LARGE SCALE GENOMIC DNA]</scope>
    <source>
        <strain evidence="3 4">RCC1774</strain>
    </source>
</reference>
<evidence type="ECO:0000313" key="3">
    <source>
        <dbReference type="EMBL" id="PZD73405.1"/>
    </source>
</evidence>
<keyword evidence="4" id="KW-1185">Reference proteome</keyword>
<evidence type="ECO:0000256" key="1">
    <source>
        <dbReference type="SAM" id="Phobius"/>
    </source>
</evidence>
<feature type="transmembrane region" description="Helical" evidence="1">
    <location>
        <begin position="43"/>
        <end position="65"/>
    </location>
</feature>
<evidence type="ECO:0000313" key="4">
    <source>
        <dbReference type="Proteomes" id="UP000248857"/>
    </source>
</evidence>
<keyword evidence="1" id="KW-0812">Transmembrane</keyword>
<proteinExistence type="predicted"/>
<feature type="domain" description="Filamentous haemagglutinin FhaB/tRNA nuclease CdiA-like TPS" evidence="2">
    <location>
        <begin position="92"/>
        <end position="193"/>
    </location>
</feature>
<accession>A0A2W1JPQ9</accession>
<dbReference type="Gene3D" id="2.160.20.10">
    <property type="entry name" value="Single-stranded right-handed beta-helix, Pectin lyase-like"/>
    <property type="match status" value="1"/>
</dbReference>
<dbReference type="SUPFAM" id="SSF51126">
    <property type="entry name" value="Pectin lyase-like"/>
    <property type="match status" value="2"/>
</dbReference>
<dbReference type="Proteomes" id="UP000248857">
    <property type="component" value="Unassembled WGS sequence"/>
</dbReference>
<comment type="caution">
    <text evidence="3">The sequence shown here is derived from an EMBL/GenBank/DDBJ whole genome shotgun (WGS) entry which is preliminary data.</text>
</comment>
<dbReference type="AlphaFoldDB" id="A0A2W1JPQ9"/>
<protein>
    <recommendedName>
        <fullName evidence="2">Filamentous haemagglutinin FhaB/tRNA nuclease CdiA-like TPS domain-containing protein</fullName>
    </recommendedName>
</protein>
<organism evidence="3 4">
    <name type="scientific">Acaryochloris thomasi RCC1774</name>
    <dbReference type="NCBI Taxonomy" id="1764569"/>
    <lineage>
        <taxon>Bacteria</taxon>
        <taxon>Bacillati</taxon>
        <taxon>Cyanobacteriota</taxon>
        <taxon>Cyanophyceae</taxon>
        <taxon>Acaryochloridales</taxon>
        <taxon>Acaryochloridaceae</taxon>
        <taxon>Acaryochloris</taxon>
        <taxon>Acaryochloris thomasi</taxon>
    </lineage>
</organism>
<dbReference type="InterPro" id="IPR012334">
    <property type="entry name" value="Pectin_lyas_fold"/>
</dbReference>
<keyword evidence="1" id="KW-0472">Membrane</keyword>
<dbReference type="NCBIfam" id="TIGR01901">
    <property type="entry name" value="adhes_NPXG"/>
    <property type="match status" value="1"/>
</dbReference>
<dbReference type="EMBL" id="PQWO01000005">
    <property type="protein sequence ID" value="PZD73405.1"/>
    <property type="molecule type" value="Genomic_DNA"/>
</dbReference>
<gene>
    <name evidence="3" type="ORF">C1752_02150</name>
</gene>
<keyword evidence="1" id="KW-1133">Transmembrane helix</keyword>
<dbReference type="SMART" id="SM00912">
    <property type="entry name" value="Haemagg_act"/>
    <property type="match status" value="1"/>
</dbReference>
<dbReference type="Pfam" id="PF05860">
    <property type="entry name" value="TPS"/>
    <property type="match status" value="1"/>
</dbReference>